<evidence type="ECO:0000256" key="1">
    <source>
        <dbReference type="ARBA" id="ARBA00004039"/>
    </source>
</evidence>
<evidence type="ECO:0000256" key="9">
    <source>
        <dbReference type="ARBA" id="ARBA00023136"/>
    </source>
</evidence>
<dbReference type="GO" id="GO:0019031">
    <property type="term" value="C:viral envelope"/>
    <property type="evidence" value="ECO:0007669"/>
    <property type="project" value="InterPro"/>
</dbReference>
<evidence type="ECO:0000256" key="6">
    <source>
        <dbReference type="ARBA" id="ARBA00022844"/>
    </source>
</evidence>
<name>A0A0H4XWP5_9POXV</name>
<dbReference type="KEGG" id="vg:25392294"/>
<proteinExistence type="predicted"/>
<evidence type="ECO:0000256" key="3">
    <source>
        <dbReference type="ARBA" id="ARBA00022506"/>
    </source>
</evidence>
<dbReference type="RefSeq" id="YP_009162499.1">
    <property type="nucleotide sequence ID" value="NC_027707.1"/>
</dbReference>
<dbReference type="GO" id="GO:0039663">
    <property type="term" value="P:membrane fusion involved in viral entry into host cell"/>
    <property type="evidence" value="ECO:0007669"/>
    <property type="project" value="UniProtKB-KW"/>
</dbReference>
<evidence type="ECO:0000256" key="4">
    <source>
        <dbReference type="ARBA" id="ARBA00022595"/>
    </source>
</evidence>
<evidence type="ECO:0000313" key="13">
    <source>
        <dbReference type="EMBL" id="AKR04251.1"/>
    </source>
</evidence>
<dbReference type="InterPro" id="IPR007664">
    <property type="entry name" value="Poxvirus_A28"/>
</dbReference>
<evidence type="ECO:0000256" key="10">
    <source>
        <dbReference type="ARBA" id="ARBA00023157"/>
    </source>
</evidence>
<dbReference type="Pfam" id="PF04584">
    <property type="entry name" value="Pox_A28"/>
    <property type="match status" value="1"/>
</dbReference>
<dbReference type="GeneID" id="25392294"/>
<keyword evidence="8 12" id="KW-1133">Transmembrane helix</keyword>
<evidence type="ECO:0000256" key="8">
    <source>
        <dbReference type="ARBA" id="ARBA00022989"/>
    </source>
</evidence>
<comment type="subcellular location">
    <subcellularLocation>
        <location evidence="2">Virion membrane</location>
        <topology evidence="2">Single-pass membrane protein</topology>
    </subcellularLocation>
</comment>
<keyword evidence="4" id="KW-1162">Viral penetration into host cytoplasm</keyword>
<keyword evidence="9 12" id="KW-0472">Membrane</keyword>
<organism evidence="13 14">
    <name type="scientific">Salmon gill poxvirus</name>
    <dbReference type="NCBI Taxonomy" id="1680908"/>
    <lineage>
        <taxon>Viruses</taxon>
        <taxon>Varidnaviria</taxon>
        <taxon>Bamfordvirae</taxon>
        <taxon>Nucleocytoviricota</taxon>
        <taxon>Pokkesviricetes</taxon>
        <taxon>Chitovirales</taxon>
        <taxon>Poxviridae</taxon>
        <taxon>Chordopoxvirinae</taxon>
        <taxon>Salmonpoxvirus</taxon>
        <taxon>Salmonpoxvirus gillpox</taxon>
        <taxon>Salmon gillpox virus</taxon>
    </lineage>
</organism>
<dbReference type="GO" id="GO:0055036">
    <property type="term" value="C:virion membrane"/>
    <property type="evidence" value="ECO:0007669"/>
    <property type="project" value="UniProtKB-SubCell"/>
</dbReference>
<evidence type="ECO:0000256" key="7">
    <source>
        <dbReference type="ARBA" id="ARBA00022921"/>
    </source>
</evidence>
<keyword evidence="3" id="KW-1168">Fusion of virus membrane with host membrane</keyword>
<reference evidence="13 14" key="1">
    <citation type="journal article" date="2015" name="J. Virol.">
        <title>Salmon gill poxvirus, the deepest representative of the Chordopoxvirinae.</title>
        <authorList>
            <person name="Gjessing M.C."/>
            <person name="Yutin N."/>
            <person name="Tengs T."/>
            <person name="Senkevich T."/>
            <person name="Koonin E.V."/>
            <person name="Ronning H.P."/>
            <person name="Alarson M."/>
            <person name="Ylving S."/>
            <person name="Lie K.-I."/>
            <person name="Saure B."/>
            <person name="Tran L."/>
            <person name="Moss B."/>
            <person name="Dale O.B."/>
        </authorList>
    </citation>
    <scope>NUCLEOTIDE SEQUENCE [LARGE SCALE GENOMIC DNA]</scope>
    <source>
        <strain evidence="13">2012-04-F277-L3G</strain>
    </source>
</reference>
<dbReference type="Proteomes" id="UP000105007">
    <property type="component" value="Segment"/>
</dbReference>
<keyword evidence="6" id="KW-0946">Virion</keyword>
<keyword evidence="11" id="KW-1160">Virus entry into host cell</keyword>
<keyword evidence="5 12" id="KW-0812">Transmembrane</keyword>
<feature type="transmembrane region" description="Helical" evidence="12">
    <location>
        <begin position="6"/>
        <end position="26"/>
    </location>
</feature>
<accession>A0A0H4XWP5</accession>
<keyword evidence="7" id="KW-0426">Late protein</keyword>
<dbReference type="GO" id="GO:0046718">
    <property type="term" value="P:symbiont entry into host cell"/>
    <property type="evidence" value="ECO:0007669"/>
    <property type="project" value="UniProtKB-KW"/>
</dbReference>
<sequence>MRFSDIFLIISVICVCFFLQQAWLMWSDWPKILEFVHAQKQNEYVQDSKHEYSDFAIYDPNDVSLEKKEKWRCVVSNSLWYQINNHGAVSNPSGTLKVFSTMSECKRNLFLYKGVRIYIDPCLSHGDLCSQVIYLN</sequence>
<keyword evidence="10" id="KW-1015">Disulfide bond</keyword>
<comment type="function">
    <text evidence="1">Envelope protein required for virus entry into host cell and for cell-cell fusion (syncytium formation).</text>
</comment>
<evidence type="ECO:0000313" key="14">
    <source>
        <dbReference type="Proteomes" id="UP000105007"/>
    </source>
</evidence>
<evidence type="ECO:0000256" key="5">
    <source>
        <dbReference type="ARBA" id="ARBA00022692"/>
    </source>
</evidence>
<evidence type="ECO:0000256" key="12">
    <source>
        <dbReference type="SAM" id="Phobius"/>
    </source>
</evidence>
<evidence type="ECO:0000256" key="11">
    <source>
        <dbReference type="ARBA" id="ARBA00023296"/>
    </source>
</evidence>
<protein>
    <submittedName>
        <fullName evidence="13">A28R protein</fullName>
    </submittedName>
</protein>
<dbReference type="OrthoDB" id="17447at10239"/>
<gene>
    <name evidence="13" type="ORF">SGPV127</name>
</gene>
<evidence type="ECO:0000256" key="2">
    <source>
        <dbReference type="ARBA" id="ARBA00004381"/>
    </source>
</evidence>
<dbReference type="EMBL" id="KT159937">
    <property type="protein sequence ID" value="AKR04251.1"/>
    <property type="molecule type" value="Genomic_DNA"/>
</dbReference>
<keyword evidence="14" id="KW-1185">Reference proteome</keyword>